<dbReference type="PANTHER" id="PTHR28082">
    <property type="entry name" value="ZINC FINGER PROTEIN"/>
    <property type="match status" value="1"/>
</dbReference>
<dbReference type="InterPro" id="IPR016694">
    <property type="entry name" value="UCP017292"/>
</dbReference>
<dbReference type="SUPFAM" id="SSF161219">
    <property type="entry name" value="CHY zinc finger-like"/>
    <property type="match status" value="1"/>
</dbReference>
<keyword evidence="3" id="KW-0862">Zinc</keyword>
<dbReference type="PROSITE" id="PS51266">
    <property type="entry name" value="ZF_CHY"/>
    <property type="match status" value="1"/>
</dbReference>
<dbReference type="InterPro" id="IPR008913">
    <property type="entry name" value="Znf_CHY"/>
</dbReference>
<dbReference type="EMBL" id="JABURA010000001">
    <property type="protein sequence ID" value="NUB92632.1"/>
    <property type="molecule type" value="Genomic_DNA"/>
</dbReference>
<evidence type="ECO:0000256" key="3">
    <source>
        <dbReference type="ARBA" id="ARBA00022833"/>
    </source>
</evidence>
<accession>A0A8J8GQD6</accession>
<evidence type="ECO:0000259" key="4">
    <source>
        <dbReference type="PROSITE" id="PS51266"/>
    </source>
</evidence>
<dbReference type="RefSeq" id="WP_174702595.1">
    <property type="nucleotide sequence ID" value="NZ_JABURA010000001.1"/>
</dbReference>
<feature type="domain" description="CHY-type" evidence="4">
    <location>
        <begin position="10"/>
        <end position="91"/>
    </location>
</feature>
<protein>
    <recommendedName>
        <fullName evidence="4">CHY-type domain-containing protein</fullName>
    </recommendedName>
</protein>
<dbReference type="PANTHER" id="PTHR28082:SF1">
    <property type="entry name" value="HELPER OF TIM PROTEIN 13"/>
    <property type="match status" value="1"/>
</dbReference>
<sequence length="117" mass="13433">MSDPSVRGVDVDSETRCAHYRTERDVVAFKFSCCERYFPCYRCHAETTYHEAVPWPRDRFDEPSVLCGVCETELTVPAYLEADYRCPSCSAPFNPGCEAHAELYFQTDSPERDERTG</sequence>
<dbReference type="InterPro" id="IPR052604">
    <property type="entry name" value="Mito_Tim_assembly_helper"/>
</dbReference>
<dbReference type="AlphaFoldDB" id="A0A8J8GQD6"/>
<dbReference type="GO" id="GO:0008270">
    <property type="term" value="F:zinc ion binding"/>
    <property type="evidence" value="ECO:0007669"/>
    <property type="project" value="UniProtKB-KW"/>
</dbReference>
<dbReference type="InterPro" id="IPR037274">
    <property type="entry name" value="Znf_CHY_sf"/>
</dbReference>
<comment type="caution">
    <text evidence="5">The sequence shown here is derived from an EMBL/GenBank/DDBJ whole genome shotgun (WGS) entry which is preliminary data.</text>
</comment>
<dbReference type="GO" id="GO:0045041">
    <property type="term" value="P:protein import into mitochondrial intermembrane space"/>
    <property type="evidence" value="ECO:0007669"/>
    <property type="project" value="TreeGrafter"/>
</dbReference>
<dbReference type="Pfam" id="PF05495">
    <property type="entry name" value="zf-CHY"/>
    <property type="match status" value="1"/>
</dbReference>
<evidence type="ECO:0000256" key="1">
    <source>
        <dbReference type="ARBA" id="ARBA00022723"/>
    </source>
</evidence>
<organism evidence="5 6">
    <name type="scientific">Haloterrigena gelatinilytica</name>
    <dbReference type="NCBI Taxonomy" id="2741724"/>
    <lineage>
        <taxon>Archaea</taxon>
        <taxon>Methanobacteriati</taxon>
        <taxon>Methanobacteriota</taxon>
        <taxon>Stenosarchaea group</taxon>
        <taxon>Halobacteria</taxon>
        <taxon>Halobacteriales</taxon>
        <taxon>Natrialbaceae</taxon>
        <taxon>Haloterrigena</taxon>
    </lineage>
</organism>
<keyword evidence="2" id="KW-0863">Zinc-finger</keyword>
<name>A0A8J8GQD6_9EURY</name>
<proteinExistence type="predicted"/>
<dbReference type="Proteomes" id="UP000728647">
    <property type="component" value="Unassembled WGS sequence"/>
</dbReference>
<reference evidence="5" key="1">
    <citation type="submission" date="2020-06" db="EMBL/GenBank/DDBJ databases">
        <title>Haloterrigena sp. nov., an extremely halophilic archaeon isolated from a saline sediment.</title>
        <authorList>
            <person name="Liu B.-B."/>
        </authorList>
    </citation>
    <scope>NUCLEOTIDE SEQUENCE</scope>
    <source>
        <strain evidence="5">SYSU A121-1</strain>
    </source>
</reference>
<evidence type="ECO:0000256" key="2">
    <source>
        <dbReference type="ARBA" id="ARBA00022771"/>
    </source>
</evidence>
<dbReference type="PIRSF" id="PIRSF017292">
    <property type="entry name" value="UCP017292_Znf_CHY"/>
    <property type="match status" value="1"/>
</dbReference>
<gene>
    <name evidence="5" type="ORF">HT576_16615</name>
</gene>
<evidence type="ECO:0000313" key="6">
    <source>
        <dbReference type="Proteomes" id="UP000728647"/>
    </source>
</evidence>
<evidence type="ECO:0000313" key="5">
    <source>
        <dbReference type="EMBL" id="NUB92632.1"/>
    </source>
</evidence>
<keyword evidence="1" id="KW-0479">Metal-binding</keyword>